<protein>
    <recommendedName>
        <fullName evidence="3">Secreted protein</fullName>
    </recommendedName>
</protein>
<feature type="chain" id="PRO_5002432730" description="Secreted protein" evidence="1">
    <location>
        <begin position="17"/>
        <end position="60"/>
    </location>
</feature>
<name>A0A0E9TL86_ANGAN</name>
<organism evidence="2">
    <name type="scientific">Anguilla anguilla</name>
    <name type="common">European freshwater eel</name>
    <name type="synonym">Muraena anguilla</name>
    <dbReference type="NCBI Taxonomy" id="7936"/>
    <lineage>
        <taxon>Eukaryota</taxon>
        <taxon>Metazoa</taxon>
        <taxon>Chordata</taxon>
        <taxon>Craniata</taxon>
        <taxon>Vertebrata</taxon>
        <taxon>Euteleostomi</taxon>
        <taxon>Actinopterygii</taxon>
        <taxon>Neopterygii</taxon>
        <taxon>Teleostei</taxon>
        <taxon>Anguilliformes</taxon>
        <taxon>Anguillidae</taxon>
        <taxon>Anguilla</taxon>
    </lineage>
</organism>
<reference evidence="2" key="2">
    <citation type="journal article" date="2015" name="Fish Shellfish Immunol.">
        <title>Early steps in the European eel (Anguilla anguilla)-Vibrio vulnificus interaction in the gills: Role of the RtxA13 toxin.</title>
        <authorList>
            <person name="Callol A."/>
            <person name="Pajuelo D."/>
            <person name="Ebbesson L."/>
            <person name="Teles M."/>
            <person name="MacKenzie S."/>
            <person name="Amaro C."/>
        </authorList>
    </citation>
    <scope>NUCLEOTIDE SEQUENCE</scope>
</reference>
<accession>A0A0E9TL86</accession>
<keyword evidence="1" id="KW-0732">Signal</keyword>
<evidence type="ECO:0000313" key="2">
    <source>
        <dbReference type="EMBL" id="JAH53630.1"/>
    </source>
</evidence>
<evidence type="ECO:0000256" key="1">
    <source>
        <dbReference type="SAM" id="SignalP"/>
    </source>
</evidence>
<sequence length="60" mass="6540">MFFLLFGSSLISHVACIDSVLKYESCAINLGGLPFSTRTLMCTTQPNSGNCLIFKCLKCT</sequence>
<dbReference type="AlphaFoldDB" id="A0A0E9TL86"/>
<reference evidence="2" key="1">
    <citation type="submission" date="2014-11" db="EMBL/GenBank/DDBJ databases">
        <authorList>
            <person name="Amaro Gonzalez C."/>
        </authorList>
    </citation>
    <scope>NUCLEOTIDE SEQUENCE</scope>
</reference>
<evidence type="ECO:0008006" key="3">
    <source>
        <dbReference type="Google" id="ProtNLM"/>
    </source>
</evidence>
<proteinExistence type="predicted"/>
<feature type="signal peptide" evidence="1">
    <location>
        <begin position="1"/>
        <end position="16"/>
    </location>
</feature>
<dbReference type="EMBL" id="GBXM01054947">
    <property type="protein sequence ID" value="JAH53630.1"/>
    <property type="molecule type" value="Transcribed_RNA"/>
</dbReference>